<protein>
    <recommendedName>
        <fullName evidence="3">LamG domain-containing protein</fullName>
    </recommendedName>
</protein>
<accession>A0A419EQV4</accession>
<comment type="caution">
    <text evidence="1">The sequence shown here is derived from an EMBL/GenBank/DDBJ whole genome shotgun (WGS) entry which is preliminary data.</text>
</comment>
<evidence type="ECO:0000313" key="2">
    <source>
        <dbReference type="Proteomes" id="UP000285961"/>
    </source>
</evidence>
<dbReference type="EMBL" id="QZKI01000123">
    <property type="protein sequence ID" value="RJP65738.1"/>
    <property type="molecule type" value="Genomic_DNA"/>
</dbReference>
<gene>
    <name evidence="1" type="ORF">C4532_17255</name>
</gene>
<name>A0A419EQV4_9BACT</name>
<proteinExistence type="predicted"/>
<sequence length="261" mass="28942">MITMDCSQHGRVRANLSIMKIQWRVFLLLILVPLGLTLSVRADEMELFSESFTDSSLNLVWLPFPGFSPNHLVPVMDPTTPEGDLWVGRQSNEQLGGFASLSYAGESRMENYVLEAWVYTVVVPEGRAPLNGIAVRVDPEKGCFYRLASHFDSERRLTLAYVGRDTQNYPAYLGSWEGDEIPGGAPGTGGWHKMAITCVGNKIWAYWDGHELSGCPISDDRIARGFFGVYANYVGGHGIVETRVDGITVRRSGKLVKAIPR</sequence>
<reference evidence="1 2" key="1">
    <citation type="journal article" date="2017" name="ISME J.">
        <title>Energy and carbon metabolisms in a deep terrestrial subsurface fluid microbial community.</title>
        <authorList>
            <person name="Momper L."/>
            <person name="Jungbluth S.P."/>
            <person name="Lee M.D."/>
            <person name="Amend J.P."/>
        </authorList>
    </citation>
    <scope>NUCLEOTIDE SEQUENCE [LARGE SCALE GENOMIC DNA]</scope>
    <source>
        <strain evidence="1">SURF_17</strain>
    </source>
</reference>
<organism evidence="1 2">
    <name type="scientific">Candidatus Abyssobacteria bacterium SURF_17</name>
    <dbReference type="NCBI Taxonomy" id="2093361"/>
    <lineage>
        <taxon>Bacteria</taxon>
        <taxon>Pseudomonadati</taxon>
        <taxon>Candidatus Hydrogenedentota</taxon>
        <taxon>Candidatus Abyssobacteria</taxon>
    </lineage>
</organism>
<dbReference type="Proteomes" id="UP000285961">
    <property type="component" value="Unassembled WGS sequence"/>
</dbReference>
<dbReference type="Gene3D" id="2.60.120.560">
    <property type="entry name" value="Exo-inulinase, domain 1"/>
    <property type="match status" value="1"/>
</dbReference>
<evidence type="ECO:0008006" key="3">
    <source>
        <dbReference type="Google" id="ProtNLM"/>
    </source>
</evidence>
<dbReference type="AlphaFoldDB" id="A0A419EQV4"/>
<evidence type="ECO:0000313" key="1">
    <source>
        <dbReference type="EMBL" id="RJP65738.1"/>
    </source>
</evidence>